<sequence>MAKTIVNVKVDSETKEKAQSLAKELGLPLSTIVNANLKEFIRSGEVIFSIEPKIKPSVWKELRIATSDLGANKNISRTFGSAKEALSYLSS</sequence>
<dbReference type="STRING" id="1802165.A3F94_00625"/>
<dbReference type="AlphaFoldDB" id="A0A1G2HJ49"/>
<organism evidence="1 2">
    <name type="scientific">Candidatus Spechtbacteria bacterium RIFCSPLOWO2_12_FULL_38_22</name>
    <dbReference type="NCBI Taxonomy" id="1802165"/>
    <lineage>
        <taxon>Bacteria</taxon>
        <taxon>Candidatus Spechtiibacteriota</taxon>
    </lineage>
</organism>
<reference evidence="1 2" key="1">
    <citation type="journal article" date="2016" name="Nat. Commun.">
        <title>Thousands of microbial genomes shed light on interconnected biogeochemical processes in an aquifer system.</title>
        <authorList>
            <person name="Anantharaman K."/>
            <person name="Brown C.T."/>
            <person name="Hug L.A."/>
            <person name="Sharon I."/>
            <person name="Castelle C.J."/>
            <person name="Probst A.J."/>
            <person name="Thomas B.C."/>
            <person name="Singh A."/>
            <person name="Wilkins M.J."/>
            <person name="Karaoz U."/>
            <person name="Brodie E.L."/>
            <person name="Williams K.H."/>
            <person name="Hubbard S.S."/>
            <person name="Banfield J.F."/>
        </authorList>
    </citation>
    <scope>NUCLEOTIDE SEQUENCE [LARGE SCALE GENOMIC DNA]</scope>
</reference>
<dbReference type="Gene3D" id="1.10.1220.10">
    <property type="entry name" value="Met repressor-like"/>
    <property type="match status" value="1"/>
</dbReference>
<name>A0A1G2HJ49_9BACT</name>
<accession>A0A1G2HJ49</accession>
<dbReference type="GO" id="GO:0006355">
    <property type="term" value="P:regulation of DNA-templated transcription"/>
    <property type="evidence" value="ECO:0007669"/>
    <property type="project" value="InterPro"/>
</dbReference>
<comment type="caution">
    <text evidence="1">The sequence shown here is derived from an EMBL/GenBank/DDBJ whole genome shotgun (WGS) entry which is preliminary data.</text>
</comment>
<evidence type="ECO:0000313" key="1">
    <source>
        <dbReference type="EMBL" id="OGZ61898.1"/>
    </source>
</evidence>
<proteinExistence type="predicted"/>
<dbReference type="EMBL" id="MHOK01000013">
    <property type="protein sequence ID" value="OGZ61898.1"/>
    <property type="molecule type" value="Genomic_DNA"/>
</dbReference>
<evidence type="ECO:0000313" key="2">
    <source>
        <dbReference type="Proteomes" id="UP000176770"/>
    </source>
</evidence>
<dbReference type="Proteomes" id="UP000176770">
    <property type="component" value="Unassembled WGS sequence"/>
</dbReference>
<gene>
    <name evidence="1" type="ORF">A3F94_00625</name>
</gene>
<evidence type="ECO:0008006" key="3">
    <source>
        <dbReference type="Google" id="ProtNLM"/>
    </source>
</evidence>
<protein>
    <recommendedName>
        <fullName evidence="3">Damage-inducible protein J</fullName>
    </recommendedName>
</protein>
<dbReference type="InterPro" id="IPR013321">
    <property type="entry name" value="Arc_rbn_hlx_hlx"/>
</dbReference>